<reference evidence="2" key="1">
    <citation type="submission" date="2016-11" db="UniProtKB">
        <authorList>
            <consortium name="WormBaseParasite"/>
        </authorList>
    </citation>
    <scope>IDENTIFICATION</scope>
</reference>
<name>A0A1I7ZXH4_9BILA</name>
<sequence>MPLKVPLNGEVVVNGESTFSNHKSYKPICEGIGADSLIHGNENITDCAFVAFSKKSAAFYHFSNTSGTYCGIVDKISIGPKKDPNIQHYLIDADLSEIEKCPNGAQSDLEQPVEIFVLQKQ</sequence>
<evidence type="ECO:0000313" key="1">
    <source>
        <dbReference type="Proteomes" id="UP000095287"/>
    </source>
</evidence>
<protein>
    <submittedName>
        <fullName evidence="2">Uncharacterized protein</fullName>
    </submittedName>
</protein>
<accession>A0A1I7ZXH4</accession>
<evidence type="ECO:0000313" key="2">
    <source>
        <dbReference type="WBParaSite" id="L893_g30721.t1"/>
    </source>
</evidence>
<keyword evidence="1" id="KW-1185">Reference proteome</keyword>
<dbReference type="AlphaFoldDB" id="A0A1I7ZXH4"/>
<proteinExistence type="predicted"/>
<dbReference type="WBParaSite" id="L893_g30721.t1">
    <property type="protein sequence ID" value="L893_g30721.t1"/>
    <property type="gene ID" value="L893_g30721"/>
</dbReference>
<organism evidence="1 2">
    <name type="scientific">Steinernema glaseri</name>
    <dbReference type="NCBI Taxonomy" id="37863"/>
    <lineage>
        <taxon>Eukaryota</taxon>
        <taxon>Metazoa</taxon>
        <taxon>Ecdysozoa</taxon>
        <taxon>Nematoda</taxon>
        <taxon>Chromadorea</taxon>
        <taxon>Rhabditida</taxon>
        <taxon>Tylenchina</taxon>
        <taxon>Panagrolaimomorpha</taxon>
        <taxon>Strongyloidoidea</taxon>
        <taxon>Steinernematidae</taxon>
        <taxon>Steinernema</taxon>
    </lineage>
</organism>
<dbReference type="Proteomes" id="UP000095287">
    <property type="component" value="Unplaced"/>
</dbReference>